<organism evidence="2 3">
    <name type="scientific">Piscirickettsia litoralis</name>
    <dbReference type="NCBI Taxonomy" id="1891921"/>
    <lineage>
        <taxon>Bacteria</taxon>
        <taxon>Pseudomonadati</taxon>
        <taxon>Pseudomonadota</taxon>
        <taxon>Gammaproteobacteria</taxon>
        <taxon>Thiotrichales</taxon>
        <taxon>Piscirickettsiaceae</taxon>
        <taxon>Piscirickettsia</taxon>
    </lineage>
</organism>
<dbReference type="EMBL" id="MDTU01000001">
    <property type="protein sequence ID" value="ODN42297.1"/>
    <property type="molecule type" value="Genomic_DNA"/>
</dbReference>
<dbReference type="SUPFAM" id="SSF55729">
    <property type="entry name" value="Acyl-CoA N-acyltransferases (Nat)"/>
    <property type="match status" value="1"/>
</dbReference>
<name>A0ABX3A0B3_9GAMM</name>
<dbReference type="InterPro" id="IPR016181">
    <property type="entry name" value="Acyl_CoA_acyltransferase"/>
</dbReference>
<dbReference type="PANTHER" id="PTHR43305:SF1">
    <property type="entry name" value="FAMILY N-ACETYLTRANSFERASE, PUTATIVE (AFU_ORTHOLOGUE AFUA_2G01380)-RELATED"/>
    <property type="match status" value="1"/>
</dbReference>
<comment type="caution">
    <text evidence="2">The sequence shown here is derived from an EMBL/GenBank/DDBJ whole genome shotgun (WGS) entry which is preliminary data.</text>
</comment>
<dbReference type="InterPro" id="IPR000182">
    <property type="entry name" value="GNAT_dom"/>
</dbReference>
<evidence type="ECO:0000259" key="1">
    <source>
        <dbReference type="PROSITE" id="PS51186"/>
    </source>
</evidence>
<dbReference type="InterPro" id="IPR052777">
    <property type="entry name" value="Acetyltransferase_Enz"/>
</dbReference>
<accession>A0ABX3A0B3</accession>
<dbReference type="PROSITE" id="PS51186">
    <property type="entry name" value="GNAT"/>
    <property type="match status" value="1"/>
</dbReference>
<dbReference type="CDD" id="cd04301">
    <property type="entry name" value="NAT_SF"/>
    <property type="match status" value="1"/>
</dbReference>
<dbReference type="RefSeq" id="WP_069312094.1">
    <property type="nucleotide sequence ID" value="NZ_MDTU01000001.1"/>
</dbReference>
<proteinExistence type="predicted"/>
<reference evidence="2 3" key="1">
    <citation type="submission" date="2016-08" db="EMBL/GenBank/DDBJ databases">
        <title>Draft genome sequence of Candidatus Piscirickettsia litoralis, from seawater.</title>
        <authorList>
            <person name="Wan X."/>
            <person name="Lee A.J."/>
            <person name="Hou S."/>
            <person name="Donachie S.P."/>
        </authorList>
    </citation>
    <scope>NUCLEOTIDE SEQUENCE [LARGE SCALE GENOMIC DNA]</scope>
    <source>
        <strain evidence="2 3">Y2</strain>
    </source>
</reference>
<protein>
    <recommendedName>
        <fullName evidence="1">N-acetyltransferase domain-containing protein</fullName>
    </recommendedName>
</protein>
<gene>
    <name evidence="2" type="ORF">BGC07_04315</name>
</gene>
<evidence type="ECO:0000313" key="3">
    <source>
        <dbReference type="Proteomes" id="UP000094329"/>
    </source>
</evidence>
<sequence length="168" mass="18447">MRVRLRKITSHDDVAMAQIIRGVLTEFGANRPGFAWQDPEIDYLSCAYDKQGAAYYVIEDDKKIMGGGGLMALAGVAGICELQKMYLLPASRGLGLGMKLIDKLIDTATKFGYQACYLETLLCMEGANHLYQKTGFKRLDQSLGDTGHSSCDAFYVKKLSSAISTIDK</sequence>
<feature type="domain" description="N-acetyltransferase" evidence="1">
    <location>
        <begin position="3"/>
        <end position="160"/>
    </location>
</feature>
<keyword evidence="3" id="KW-1185">Reference proteome</keyword>
<dbReference type="Gene3D" id="3.40.630.30">
    <property type="match status" value="1"/>
</dbReference>
<dbReference type="Pfam" id="PF00583">
    <property type="entry name" value="Acetyltransf_1"/>
    <property type="match status" value="1"/>
</dbReference>
<dbReference type="PANTHER" id="PTHR43305">
    <property type="entry name" value="FAMILY N-ACETYLTRANSFERASE, PUTATIVE (AFU_ORTHOLOGUE AFUA_2G01380)-RELATED"/>
    <property type="match status" value="1"/>
</dbReference>
<evidence type="ECO:0000313" key="2">
    <source>
        <dbReference type="EMBL" id="ODN42297.1"/>
    </source>
</evidence>
<dbReference type="Proteomes" id="UP000094329">
    <property type="component" value="Unassembled WGS sequence"/>
</dbReference>